<dbReference type="SUPFAM" id="SSF46785">
    <property type="entry name" value="Winged helix' DNA-binding domain"/>
    <property type="match status" value="1"/>
</dbReference>
<evidence type="ECO:0000313" key="5">
    <source>
        <dbReference type="EMBL" id="MBG6135517.1"/>
    </source>
</evidence>
<dbReference type="PANTHER" id="PTHR30363">
    <property type="entry name" value="HTH-TYPE TRANSCRIPTIONAL REGULATOR SRLR-RELATED"/>
    <property type="match status" value="1"/>
</dbReference>
<dbReference type="InterPro" id="IPR037171">
    <property type="entry name" value="NagB/RpiA_transferase-like"/>
</dbReference>
<dbReference type="Gene3D" id="3.40.50.1360">
    <property type="match status" value="1"/>
</dbReference>
<reference evidence="5" key="1">
    <citation type="submission" date="2020-11" db="EMBL/GenBank/DDBJ databases">
        <title>Sequencing the genomes of 1000 actinobacteria strains.</title>
        <authorList>
            <person name="Klenk H.-P."/>
        </authorList>
    </citation>
    <scope>NUCLEOTIDE SEQUENCE</scope>
    <source>
        <strain evidence="5">DSM 45356</strain>
    </source>
</reference>
<evidence type="ECO:0000256" key="3">
    <source>
        <dbReference type="ARBA" id="ARBA00023163"/>
    </source>
</evidence>
<name>A0A8J7GFD0_9ACTN</name>
<organism evidence="5 6">
    <name type="scientific">Longispora fulva</name>
    <dbReference type="NCBI Taxonomy" id="619741"/>
    <lineage>
        <taxon>Bacteria</taxon>
        <taxon>Bacillati</taxon>
        <taxon>Actinomycetota</taxon>
        <taxon>Actinomycetes</taxon>
        <taxon>Micromonosporales</taxon>
        <taxon>Micromonosporaceae</taxon>
        <taxon>Longispora</taxon>
    </lineage>
</organism>
<dbReference type="SMART" id="SM01134">
    <property type="entry name" value="DeoRC"/>
    <property type="match status" value="1"/>
</dbReference>
<dbReference type="GO" id="GO:0003677">
    <property type="term" value="F:DNA binding"/>
    <property type="evidence" value="ECO:0007669"/>
    <property type="project" value="UniProtKB-KW"/>
</dbReference>
<keyword evidence="6" id="KW-1185">Reference proteome</keyword>
<evidence type="ECO:0000259" key="4">
    <source>
        <dbReference type="PROSITE" id="PS51000"/>
    </source>
</evidence>
<dbReference type="RefSeq" id="WP_197002615.1">
    <property type="nucleotide sequence ID" value="NZ_BONS01000002.1"/>
</dbReference>
<protein>
    <submittedName>
        <fullName evidence="5">DeoR family transcriptional regulator of aga operon</fullName>
    </submittedName>
</protein>
<dbReference type="InterPro" id="IPR014036">
    <property type="entry name" value="DeoR-like_C"/>
</dbReference>
<dbReference type="PROSITE" id="PS00894">
    <property type="entry name" value="HTH_DEOR_1"/>
    <property type="match status" value="1"/>
</dbReference>
<dbReference type="Pfam" id="PF08220">
    <property type="entry name" value="HTH_DeoR"/>
    <property type="match status" value="1"/>
</dbReference>
<dbReference type="SMART" id="SM00420">
    <property type="entry name" value="HTH_DEOR"/>
    <property type="match status" value="1"/>
</dbReference>
<dbReference type="Proteomes" id="UP000622552">
    <property type="component" value="Unassembled WGS sequence"/>
</dbReference>
<accession>A0A8J7GFD0</accession>
<dbReference type="PRINTS" id="PR00037">
    <property type="entry name" value="HTHLACR"/>
</dbReference>
<dbReference type="AlphaFoldDB" id="A0A8J7GFD0"/>
<dbReference type="PROSITE" id="PS51000">
    <property type="entry name" value="HTH_DEOR_2"/>
    <property type="match status" value="1"/>
</dbReference>
<evidence type="ECO:0000256" key="2">
    <source>
        <dbReference type="ARBA" id="ARBA00023125"/>
    </source>
</evidence>
<keyword evidence="2" id="KW-0238">DNA-binding</keyword>
<keyword evidence="3" id="KW-0804">Transcription</keyword>
<proteinExistence type="predicted"/>
<evidence type="ECO:0000313" key="6">
    <source>
        <dbReference type="Proteomes" id="UP000622552"/>
    </source>
</evidence>
<dbReference type="Gene3D" id="1.10.10.10">
    <property type="entry name" value="Winged helix-like DNA-binding domain superfamily/Winged helix DNA-binding domain"/>
    <property type="match status" value="1"/>
</dbReference>
<dbReference type="PANTHER" id="PTHR30363:SF44">
    <property type="entry name" value="AGA OPERON TRANSCRIPTIONAL REPRESSOR-RELATED"/>
    <property type="match status" value="1"/>
</dbReference>
<dbReference type="InterPro" id="IPR036388">
    <property type="entry name" value="WH-like_DNA-bd_sf"/>
</dbReference>
<dbReference type="GO" id="GO:0003700">
    <property type="term" value="F:DNA-binding transcription factor activity"/>
    <property type="evidence" value="ECO:0007669"/>
    <property type="project" value="InterPro"/>
</dbReference>
<dbReference type="InterPro" id="IPR018356">
    <property type="entry name" value="Tscrpt_reg_HTH_DeoR_CS"/>
</dbReference>
<dbReference type="EMBL" id="JADOUF010000001">
    <property type="protein sequence ID" value="MBG6135517.1"/>
    <property type="molecule type" value="Genomic_DNA"/>
</dbReference>
<sequence length="261" mass="27750">MNRHERLSALLDILATQGQVEIEEAAERLGMSAATVRRDLDQLAAQQLVTRTRGGAVANQVSYDLPMRYKSARHVPEKERIAAAAAALVKRDMVVALNGGTTTTAVARAIATSPALADPGGGQVVTVVSNALNIASELIMRPNVRVVATGGVALPQSYELIGPLATRIISELTFDIAFLGVDGIEPAFGASAHHDGEASINHLMAELARQVVVVTDSSKLMRRSFARICHTREVNLLITDRDAPADAVRAFEDLGVTVITV</sequence>
<comment type="caution">
    <text evidence="5">The sequence shown here is derived from an EMBL/GenBank/DDBJ whole genome shotgun (WGS) entry which is preliminary data.</text>
</comment>
<evidence type="ECO:0000256" key="1">
    <source>
        <dbReference type="ARBA" id="ARBA00023015"/>
    </source>
</evidence>
<feature type="domain" description="HTH deoR-type" evidence="4">
    <location>
        <begin position="3"/>
        <end position="58"/>
    </location>
</feature>
<dbReference type="InterPro" id="IPR050313">
    <property type="entry name" value="Carb_Metab_HTH_regulators"/>
</dbReference>
<dbReference type="InterPro" id="IPR001034">
    <property type="entry name" value="DeoR_HTH"/>
</dbReference>
<dbReference type="SUPFAM" id="SSF100950">
    <property type="entry name" value="NagB/RpiA/CoA transferase-like"/>
    <property type="match status" value="1"/>
</dbReference>
<keyword evidence="1" id="KW-0805">Transcription regulation</keyword>
<dbReference type="InterPro" id="IPR036390">
    <property type="entry name" value="WH_DNA-bd_sf"/>
</dbReference>
<dbReference type="Pfam" id="PF00455">
    <property type="entry name" value="DeoRC"/>
    <property type="match status" value="1"/>
</dbReference>
<gene>
    <name evidence="5" type="ORF">IW245_001711</name>
</gene>